<dbReference type="AlphaFoldDB" id="A0A7Z8JWP2"/>
<dbReference type="EMBL" id="SZYE01000250">
    <property type="protein sequence ID" value="TKR22109.1"/>
    <property type="molecule type" value="Genomic_DNA"/>
</dbReference>
<sequence length="194" mass="18840">MTGTADARVPGPLLPGAGAPGPAAPGAAAAVARARRPAALPLLTAVASLVALGGAGWLGAVRTVVHQCVAIDGPLALLGVRLALLEDAADCPTGVALPVGASHGAVLALGLVLPLVALHAALGALGLGLTALLLRAARTVRAVLGAVLRPLPRAARGRLTVTPRPAPAARAGHARPAVLARALHPHRGPPAALA</sequence>
<protein>
    <submittedName>
        <fullName evidence="2">Uncharacterized protein</fullName>
    </submittedName>
</protein>
<feature type="transmembrane region" description="Helical" evidence="1">
    <location>
        <begin position="38"/>
        <end position="58"/>
    </location>
</feature>
<keyword evidence="1" id="KW-1133">Transmembrane helix</keyword>
<proteinExistence type="predicted"/>
<evidence type="ECO:0000256" key="1">
    <source>
        <dbReference type="SAM" id="Phobius"/>
    </source>
</evidence>
<dbReference type="Proteomes" id="UP000308121">
    <property type="component" value="Unassembled WGS sequence"/>
</dbReference>
<organism evidence="2 3">
    <name type="scientific">Cellulomonas hominis</name>
    <dbReference type="NCBI Taxonomy" id="156981"/>
    <lineage>
        <taxon>Bacteria</taxon>
        <taxon>Bacillati</taxon>
        <taxon>Actinomycetota</taxon>
        <taxon>Actinomycetes</taxon>
        <taxon>Micrococcales</taxon>
        <taxon>Cellulomonadaceae</taxon>
        <taxon>Cellulomonas</taxon>
    </lineage>
</organism>
<evidence type="ECO:0000313" key="2">
    <source>
        <dbReference type="EMBL" id="TKR22109.1"/>
    </source>
</evidence>
<accession>A0A7Z8JWP2</accession>
<keyword evidence="1" id="KW-0812">Transmembrane</keyword>
<gene>
    <name evidence="2" type="ORF">FA014_18220</name>
</gene>
<dbReference type="RefSeq" id="WP_154731029.1">
    <property type="nucleotide sequence ID" value="NZ_SZYE01000250.1"/>
</dbReference>
<reference evidence="2 3" key="1">
    <citation type="submission" date="2019-05" db="EMBL/GenBank/DDBJ databases">
        <title>Genome sequence of Cellulomonas hominis strain CS1.</title>
        <authorList>
            <person name="Belmont J."/>
            <person name="Maclea K.S."/>
        </authorList>
    </citation>
    <scope>NUCLEOTIDE SEQUENCE [LARGE SCALE GENOMIC DNA]</scope>
    <source>
        <strain evidence="2 3">CS1</strain>
    </source>
</reference>
<evidence type="ECO:0000313" key="3">
    <source>
        <dbReference type="Proteomes" id="UP000308121"/>
    </source>
</evidence>
<comment type="caution">
    <text evidence="2">The sequence shown here is derived from an EMBL/GenBank/DDBJ whole genome shotgun (WGS) entry which is preliminary data.</text>
</comment>
<feature type="transmembrane region" description="Helical" evidence="1">
    <location>
        <begin position="105"/>
        <end position="134"/>
    </location>
</feature>
<name>A0A7Z8JWP2_9CELL</name>
<keyword evidence="1" id="KW-0472">Membrane</keyword>